<evidence type="ECO:0000259" key="1">
    <source>
        <dbReference type="Pfam" id="PF13960"/>
    </source>
</evidence>
<protein>
    <recommendedName>
        <fullName evidence="1">DUF4218 domain-containing protein</fullName>
    </recommendedName>
</protein>
<name>A0AAW2MCD4_SESRA</name>
<dbReference type="Pfam" id="PF13960">
    <property type="entry name" value="DUF4218"/>
    <property type="match status" value="1"/>
</dbReference>
<proteinExistence type="predicted"/>
<dbReference type="PANTHER" id="PTHR48258">
    <property type="entry name" value="DUF4218 DOMAIN-CONTAINING PROTEIN-RELATED"/>
    <property type="match status" value="1"/>
</dbReference>
<feature type="domain" description="DUF4218" evidence="1">
    <location>
        <begin position="281"/>
        <end position="379"/>
    </location>
</feature>
<dbReference type="AlphaFoldDB" id="A0AAW2MCD4"/>
<dbReference type="Pfam" id="PF02992">
    <property type="entry name" value="Transposase_21"/>
    <property type="match status" value="1"/>
</dbReference>
<organism evidence="2">
    <name type="scientific">Sesamum radiatum</name>
    <name type="common">Black benniseed</name>
    <dbReference type="NCBI Taxonomy" id="300843"/>
    <lineage>
        <taxon>Eukaryota</taxon>
        <taxon>Viridiplantae</taxon>
        <taxon>Streptophyta</taxon>
        <taxon>Embryophyta</taxon>
        <taxon>Tracheophyta</taxon>
        <taxon>Spermatophyta</taxon>
        <taxon>Magnoliopsida</taxon>
        <taxon>eudicotyledons</taxon>
        <taxon>Gunneridae</taxon>
        <taxon>Pentapetalae</taxon>
        <taxon>asterids</taxon>
        <taxon>lamiids</taxon>
        <taxon>Lamiales</taxon>
        <taxon>Pedaliaceae</taxon>
        <taxon>Sesamum</taxon>
    </lineage>
</organism>
<dbReference type="PANTHER" id="PTHR48258:SF4">
    <property type="entry name" value="DUF4216 DOMAIN-CONTAINING PROTEIN"/>
    <property type="match status" value="1"/>
</dbReference>
<reference evidence="2" key="1">
    <citation type="submission" date="2020-06" db="EMBL/GenBank/DDBJ databases">
        <authorList>
            <person name="Li T."/>
            <person name="Hu X."/>
            <person name="Zhang T."/>
            <person name="Song X."/>
            <person name="Zhang H."/>
            <person name="Dai N."/>
            <person name="Sheng W."/>
            <person name="Hou X."/>
            <person name="Wei L."/>
        </authorList>
    </citation>
    <scope>NUCLEOTIDE SEQUENCE</scope>
    <source>
        <strain evidence="2">G02</strain>
        <tissue evidence="2">Leaf</tissue>
    </source>
</reference>
<gene>
    <name evidence="2" type="ORF">Sradi_4894200</name>
</gene>
<dbReference type="InterPro" id="IPR025452">
    <property type="entry name" value="DUF4218"/>
</dbReference>
<sequence>MSICSTANFVRTLGTSLPEGETHTGRNPQEPRNVRLGLCIDDFAPHGQYGRTYSCWSVIITPYNLSPAWTWTVNDLSTYGMASGWNTARVMGCPICMDDTRAFHLQHGDQIFNWVANISPTVEMSLSLPCSYGSDHKRAKKSIFWDLPYCSMLMIRHNLNVIHIKKNVFDDIFNMVMNIKEKTKDNMNTRRDLKIICKHPELELDKSRPNVMTKAFYTMAKEQKRRVCEWICGLNFSYGYVYNLARCIDMIELRMHGMKSHDCHVFMQKLILTAFHEMLLSIVAIILCNLENIIPPAFFDSIEHFIVHLPYEARIGRLVHYRWMYPFEMFIGELKKKVKNKSLVEAFIVKVYIVKEIALFTSQYFEPDVQSKRRMPRRNDERMSSDDGYILLLC</sequence>
<dbReference type="InterPro" id="IPR004242">
    <property type="entry name" value="Transposase_21"/>
</dbReference>
<comment type="caution">
    <text evidence="2">The sequence shown here is derived from an EMBL/GenBank/DDBJ whole genome shotgun (WGS) entry which is preliminary data.</text>
</comment>
<dbReference type="EMBL" id="JACGWJ010000022">
    <property type="protein sequence ID" value="KAL0329075.1"/>
    <property type="molecule type" value="Genomic_DNA"/>
</dbReference>
<evidence type="ECO:0000313" key="2">
    <source>
        <dbReference type="EMBL" id="KAL0329075.1"/>
    </source>
</evidence>
<accession>A0AAW2MCD4</accession>
<reference evidence="2" key="2">
    <citation type="journal article" date="2024" name="Plant">
        <title>Genomic evolution and insights into agronomic trait innovations of Sesamum species.</title>
        <authorList>
            <person name="Miao H."/>
            <person name="Wang L."/>
            <person name="Qu L."/>
            <person name="Liu H."/>
            <person name="Sun Y."/>
            <person name="Le M."/>
            <person name="Wang Q."/>
            <person name="Wei S."/>
            <person name="Zheng Y."/>
            <person name="Lin W."/>
            <person name="Duan Y."/>
            <person name="Cao H."/>
            <person name="Xiong S."/>
            <person name="Wang X."/>
            <person name="Wei L."/>
            <person name="Li C."/>
            <person name="Ma Q."/>
            <person name="Ju M."/>
            <person name="Zhao R."/>
            <person name="Li G."/>
            <person name="Mu C."/>
            <person name="Tian Q."/>
            <person name="Mei H."/>
            <person name="Zhang T."/>
            <person name="Gao T."/>
            <person name="Zhang H."/>
        </authorList>
    </citation>
    <scope>NUCLEOTIDE SEQUENCE</scope>
    <source>
        <strain evidence="2">G02</strain>
    </source>
</reference>